<feature type="transmembrane region" description="Helical" evidence="1">
    <location>
        <begin position="196"/>
        <end position="213"/>
    </location>
</feature>
<name>A0AAV2RI53_MEGNR</name>
<dbReference type="Proteomes" id="UP001497623">
    <property type="component" value="Unassembled WGS sequence"/>
</dbReference>
<dbReference type="EMBL" id="CAXKWB010024505">
    <property type="protein sequence ID" value="CAL4126354.1"/>
    <property type="molecule type" value="Genomic_DNA"/>
</dbReference>
<organism evidence="2 3">
    <name type="scientific">Meganyctiphanes norvegica</name>
    <name type="common">Northern krill</name>
    <name type="synonym">Thysanopoda norvegica</name>
    <dbReference type="NCBI Taxonomy" id="48144"/>
    <lineage>
        <taxon>Eukaryota</taxon>
        <taxon>Metazoa</taxon>
        <taxon>Ecdysozoa</taxon>
        <taxon>Arthropoda</taxon>
        <taxon>Crustacea</taxon>
        <taxon>Multicrustacea</taxon>
        <taxon>Malacostraca</taxon>
        <taxon>Eumalacostraca</taxon>
        <taxon>Eucarida</taxon>
        <taxon>Euphausiacea</taxon>
        <taxon>Euphausiidae</taxon>
        <taxon>Meganyctiphanes</taxon>
    </lineage>
</organism>
<keyword evidence="1" id="KW-0472">Membrane</keyword>
<feature type="transmembrane region" description="Helical" evidence="1">
    <location>
        <begin position="170"/>
        <end position="190"/>
    </location>
</feature>
<comment type="caution">
    <text evidence="2">The sequence shown here is derived from an EMBL/GenBank/DDBJ whole genome shotgun (WGS) entry which is preliminary data.</text>
</comment>
<proteinExistence type="predicted"/>
<keyword evidence="1" id="KW-0812">Transmembrane</keyword>
<protein>
    <submittedName>
        <fullName evidence="2">Uncharacterized protein</fullName>
    </submittedName>
</protein>
<dbReference type="AlphaFoldDB" id="A0AAV2RI53"/>
<evidence type="ECO:0000313" key="3">
    <source>
        <dbReference type="Proteomes" id="UP001497623"/>
    </source>
</evidence>
<sequence length="300" mass="34618">RFAWKIRTWLRKIKEKKNQKKKLNKRILHKDMNRLKTVKAKEGLLEGGLQLALQSYVLMRKINNYMDRDYCPSECNLSETMTTSNPNVIIGTSNPTTIMGTINPNETMDMSSENVTMSMVDIRISIDRFSEQTCIDPIQIVGIGFSLLAVSYSQAFIYHRHPLWRKVLKFCTYIILISIRMFIPAVLGAFGRRPTWFLAPISSLICYSILFYTRKHYTKKGYTLPMMLKFENQPGNHAYDAILARKPNVVVYWGLNHMLFNVSSVSGLAISFPYMICILPFVLVGEEKDICFYYLAMGLS</sequence>
<evidence type="ECO:0000313" key="2">
    <source>
        <dbReference type="EMBL" id="CAL4126354.1"/>
    </source>
</evidence>
<feature type="non-terminal residue" evidence="2">
    <location>
        <position position="300"/>
    </location>
</feature>
<evidence type="ECO:0000256" key="1">
    <source>
        <dbReference type="SAM" id="Phobius"/>
    </source>
</evidence>
<keyword evidence="1" id="KW-1133">Transmembrane helix</keyword>
<feature type="non-terminal residue" evidence="2">
    <location>
        <position position="1"/>
    </location>
</feature>
<accession>A0AAV2RI53</accession>
<reference evidence="2 3" key="1">
    <citation type="submission" date="2024-05" db="EMBL/GenBank/DDBJ databases">
        <authorList>
            <person name="Wallberg A."/>
        </authorList>
    </citation>
    <scope>NUCLEOTIDE SEQUENCE [LARGE SCALE GENOMIC DNA]</scope>
</reference>
<gene>
    <name evidence="2" type="ORF">MNOR_LOCUS25536</name>
</gene>
<keyword evidence="3" id="KW-1185">Reference proteome</keyword>